<evidence type="ECO:0000313" key="2">
    <source>
        <dbReference type="EMBL" id="CNU28037.1"/>
    </source>
</evidence>
<dbReference type="AlphaFoldDB" id="A0A655CU93"/>
<proteinExistence type="predicted"/>
<keyword evidence="1" id="KW-0812">Transmembrane</keyword>
<feature type="transmembrane region" description="Helical" evidence="1">
    <location>
        <begin position="36"/>
        <end position="61"/>
    </location>
</feature>
<sequence length="68" mass="7578">MITSRLISSGRIPVTIPVNTSPPFWNNPMNHSAPCVMVSIIVLSCRVFSFLANFLFIVIMLKDSKVLL</sequence>
<dbReference type="EMBL" id="CQPA01000016">
    <property type="protein sequence ID" value="CNU28037.1"/>
    <property type="molecule type" value="Genomic_DNA"/>
</dbReference>
<protein>
    <submittedName>
        <fullName evidence="2">Uncharacterized protein</fullName>
    </submittedName>
</protein>
<name>A0A655CU93_SALET</name>
<accession>A0A655CU93</accession>
<keyword evidence="1" id="KW-0472">Membrane</keyword>
<organism evidence="2 3">
    <name type="scientific">Salmonella enterica subsp. enterica serovar Bovismorbificans</name>
    <dbReference type="NCBI Taxonomy" id="58097"/>
    <lineage>
        <taxon>Bacteria</taxon>
        <taxon>Pseudomonadati</taxon>
        <taxon>Pseudomonadota</taxon>
        <taxon>Gammaproteobacteria</taxon>
        <taxon>Enterobacterales</taxon>
        <taxon>Enterobacteriaceae</taxon>
        <taxon>Salmonella</taxon>
    </lineage>
</organism>
<evidence type="ECO:0000313" key="3">
    <source>
        <dbReference type="Proteomes" id="UP000041314"/>
    </source>
</evidence>
<gene>
    <name evidence="2" type="ORF">ERS008198_02385</name>
</gene>
<keyword evidence="1" id="KW-1133">Transmembrane helix</keyword>
<evidence type="ECO:0000256" key="1">
    <source>
        <dbReference type="SAM" id="Phobius"/>
    </source>
</evidence>
<dbReference type="Proteomes" id="UP000041314">
    <property type="component" value="Unassembled WGS sequence"/>
</dbReference>
<reference evidence="2 3" key="1">
    <citation type="submission" date="2015-03" db="EMBL/GenBank/DDBJ databases">
        <authorList>
            <consortium name="Pathogen Informatics"/>
        </authorList>
    </citation>
    <scope>NUCLEOTIDE SEQUENCE [LARGE SCALE GENOMIC DNA]</scope>
    <source>
        <strain evidence="2 3">A1104</strain>
    </source>
</reference>